<evidence type="ECO:0000313" key="3">
    <source>
        <dbReference type="EMBL" id="KAF2854656.1"/>
    </source>
</evidence>
<name>A0A6A7BGK3_9PLEO</name>
<dbReference type="OrthoDB" id="3785924at2759"/>
<keyword evidence="4" id="KW-1185">Reference proteome</keyword>
<dbReference type="InterPro" id="IPR000210">
    <property type="entry name" value="BTB/POZ_dom"/>
</dbReference>
<evidence type="ECO:0000256" key="1">
    <source>
        <dbReference type="SAM" id="MobiDB-lite"/>
    </source>
</evidence>
<organism evidence="3 4">
    <name type="scientific">Plenodomus tracheiphilus IPT5</name>
    <dbReference type="NCBI Taxonomy" id="1408161"/>
    <lineage>
        <taxon>Eukaryota</taxon>
        <taxon>Fungi</taxon>
        <taxon>Dikarya</taxon>
        <taxon>Ascomycota</taxon>
        <taxon>Pezizomycotina</taxon>
        <taxon>Dothideomycetes</taxon>
        <taxon>Pleosporomycetidae</taxon>
        <taxon>Pleosporales</taxon>
        <taxon>Pleosporineae</taxon>
        <taxon>Leptosphaeriaceae</taxon>
        <taxon>Plenodomus</taxon>
    </lineage>
</organism>
<feature type="domain" description="BTB" evidence="2">
    <location>
        <begin position="66"/>
        <end position="133"/>
    </location>
</feature>
<sequence length="351" mass="38320">MPNPTPERAVRQIQRENATVSSPKPHPCSARNLLLGVFKKGWERPSTAEKLQKVHAKVLLTTPIGRDFTLVTAAGVEFKFHSVMLIEKSDTDLLHKMVHADAPKHVDLPLNFHPILMDRIVSFVYTSDYAIDPSSSSPSAKPVTQLTNENFNFHNSTFVPAAHPPSPATIALVGVRDCMFHLHMYSLGEQLNYPSLKSSAHGKLVEILIPRRGCYPAALKEVTDAVFCAPDSPLRLCADEDGVLQQLVVASVIGHERKNWSEMTRAEFTSAMEGPEYAGFWSAYNMVKEENADLMKPSDVARDFGEKTRKARGSAKKSGSGLDAGTSGSPLRGVLAAGNRTKQTGGESRSG</sequence>
<dbReference type="EMBL" id="MU006292">
    <property type="protein sequence ID" value="KAF2854656.1"/>
    <property type="molecule type" value="Genomic_DNA"/>
</dbReference>
<dbReference type="AlphaFoldDB" id="A0A6A7BGK3"/>
<gene>
    <name evidence="3" type="ORF">T440DRAFT_551734</name>
</gene>
<evidence type="ECO:0000313" key="4">
    <source>
        <dbReference type="Proteomes" id="UP000799423"/>
    </source>
</evidence>
<reference evidence="3" key="1">
    <citation type="submission" date="2020-01" db="EMBL/GenBank/DDBJ databases">
        <authorList>
            <consortium name="DOE Joint Genome Institute"/>
            <person name="Haridas S."/>
            <person name="Albert R."/>
            <person name="Binder M."/>
            <person name="Bloem J."/>
            <person name="Labutti K."/>
            <person name="Salamov A."/>
            <person name="Andreopoulos B."/>
            <person name="Baker S.E."/>
            <person name="Barry K."/>
            <person name="Bills G."/>
            <person name="Bluhm B.H."/>
            <person name="Cannon C."/>
            <person name="Castanera R."/>
            <person name="Culley D.E."/>
            <person name="Daum C."/>
            <person name="Ezra D."/>
            <person name="Gonzalez J.B."/>
            <person name="Henrissat B."/>
            <person name="Kuo A."/>
            <person name="Liang C."/>
            <person name="Lipzen A."/>
            <person name="Lutzoni F."/>
            <person name="Magnuson J."/>
            <person name="Mondo S."/>
            <person name="Nolan M."/>
            <person name="Ohm R."/>
            <person name="Pangilinan J."/>
            <person name="Park H.-J."/>
            <person name="Ramirez L."/>
            <person name="Alfaro M."/>
            <person name="Sun H."/>
            <person name="Tritt A."/>
            <person name="Yoshinaga Y."/>
            <person name="Zwiers L.-H."/>
            <person name="Turgeon B.G."/>
            <person name="Goodwin S.B."/>
            <person name="Spatafora J.W."/>
            <person name="Crous P.W."/>
            <person name="Grigoriev I.V."/>
        </authorList>
    </citation>
    <scope>NUCLEOTIDE SEQUENCE</scope>
    <source>
        <strain evidence="3">IPT5</strain>
    </source>
</reference>
<feature type="compositionally biased region" description="Polar residues" evidence="1">
    <location>
        <begin position="340"/>
        <end position="351"/>
    </location>
</feature>
<feature type="region of interest" description="Disordered" evidence="1">
    <location>
        <begin position="298"/>
        <end position="351"/>
    </location>
</feature>
<protein>
    <recommendedName>
        <fullName evidence="2">BTB domain-containing protein</fullName>
    </recommendedName>
</protein>
<accession>A0A6A7BGK3</accession>
<proteinExistence type="predicted"/>
<evidence type="ECO:0000259" key="2">
    <source>
        <dbReference type="PROSITE" id="PS50097"/>
    </source>
</evidence>
<dbReference type="PROSITE" id="PS50097">
    <property type="entry name" value="BTB"/>
    <property type="match status" value="1"/>
</dbReference>
<dbReference type="Proteomes" id="UP000799423">
    <property type="component" value="Unassembled WGS sequence"/>
</dbReference>
<feature type="compositionally biased region" description="Basic and acidic residues" evidence="1">
    <location>
        <begin position="299"/>
        <end position="308"/>
    </location>
</feature>